<accession>A0A9P5Z2G2</accession>
<dbReference type="AlphaFoldDB" id="A0A9P5Z2G2"/>
<feature type="region of interest" description="Disordered" evidence="1">
    <location>
        <begin position="263"/>
        <end position="370"/>
    </location>
</feature>
<reference evidence="3" key="1">
    <citation type="submission" date="2020-11" db="EMBL/GenBank/DDBJ databases">
        <authorList>
            <consortium name="DOE Joint Genome Institute"/>
            <person name="Ahrendt S."/>
            <person name="Riley R."/>
            <person name="Andreopoulos W."/>
            <person name="Labutti K."/>
            <person name="Pangilinan J."/>
            <person name="Ruiz-Duenas F.J."/>
            <person name="Barrasa J.M."/>
            <person name="Sanchez-Garcia M."/>
            <person name="Camarero S."/>
            <person name="Miyauchi S."/>
            <person name="Serrano A."/>
            <person name="Linde D."/>
            <person name="Babiker R."/>
            <person name="Drula E."/>
            <person name="Ayuso-Fernandez I."/>
            <person name="Pacheco R."/>
            <person name="Padilla G."/>
            <person name="Ferreira P."/>
            <person name="Barriuso J."/>
            <person name="Kellner H."/>
            <person name="Castanera R."/>
            <person name="Alfaro M."/>
            <person name="Ramirez L."/>
            <person name="Pisabarro A.G."/>
            <person name="Kuo A."/>
            <person name="Tritt A."/>
            <person name="Lipzen A."/>
            <person name="He G."/>
            <person name="Yan M."/>
            <person name="Ng V."/>
            <person name="Cullen D."/>
            <person name="Martin F."/>
            <person name="Rosso M.-N."/>
            <person name="Henrissat B."/>
            <person name="Hibbett D."/>
            <person name="Martinez A.T."/>
            <person name="Grigoriev I.V."/>
        </authorList>
    </citation>
    <scope>NUCLEOTIDE SEQUENCE</scope>
    <source>
        <strain evidence="3">CIRM-BRFM 674</strain>
    </source>
</reference>
<keyword evidence="2" id="KW-0472">Membrane</keyword>
<feature type="compositionally biased region" description="Low complexity" evidence="1">
    <location>
        <begin position="272"/>
        <end position="306"/>
    </location>
</feature>
<comment type="caution">
    <text evidence="3">The sequence shown here is derived from an EMBL/GenBank/DDBJ whole genome shotgun (WGS) entry which is preliminary data.</text>
</comment>
<keyword evidence="2" id="KW-1133">Transmembrane helix</keyword>
<keyword evidence="2" id="KW-0812">Transmembrane</keyword>
<feature type="compositionally biased region" description="Low complexity" evidence="1">
    <location>
        <begin position="316"/>
        <end position="338"/>
    </location>
</feature>
<evidence type="ECO:0000256" key="2">
    <source>
        <dbReference type="SAM" id="Phobius"/>
    </source>
</evidence>
<evidence type="ECO:0000313" key="4">
    <source>
        <dbReference type="Proteomes" id="UP000807469"/>
    </source>
</evidence>
<keyword evidence="4" id="KW-1185">Reference proteome</keyword>
<gene>
    <name evidence="3" type="ORF">BDN70DRAFT_993336</name>
</gene>
<sequence>MPTATTTVSMSAQFPLKASLNSHLSSASLSTHSPTSPTAKSSTSATLRSLYNRAGRAFVQRDISLTYSLIQSAFTLLSPPGSIPDALADHRRKWDILRITFESTVYTSPPASTDTLPESLRAVLSEPAQALVTSVYKRSLSLFTPSNGNPTQKVALNAAYLPSQVLITLVYSSLKVDAADVGRVMIEEWLASRQRQYTLDAQEESEGEGYAKILDLYCIRILPKLEQWDYAEEFLEYENEMPERKREHLKKTLHDLHAQAMASNRPAEALVTSGPSSPRSYSPAPSTSSSSSSLSTTSTSTIVPTTGRGNRLAALTNFSQTTPSSSSSTSIASDDTTTPQTVRATMPPAANGTHISPRQRSKSRTASSSASSVYAGLPRMQLAHQTSATATPPSILALIRASLKPYLTRTRVTTFLVLFVLVPLISFVLRMRRRRLLLTTGAATSAAAASASTADIVRRRLGAAPASESGVVRRAWDEAVRVVGDTVKMAGSGLV</sequence>
<organism evidence="3 4">
    <name type="scientific">Pholiota conissans</name>
    <dbReference type="NCBI Taxonomy" id="109636"/>
    <lineage>
        <taxon>Eukaryota</taxon>
        <taxon>Fungi</taxon>
        <taxon>Dikarya</taxon>
        <taxon>Basidiomycota</taxon>
        <taxon>Agaricomycotina</taxon>
        <taxon>Agaricomycetes</taxon>
        <taxon>Agaricomycetidae</taxon>
        <taxon>Agaricales</taxon>
        <taxon>Agaricineae</taxon>
        <taxon>Strophariaceae</taxon>
        <taxon>Pholiota</taxon>
    </lineage>
</organism>
<evidence type="ECO:0000256" key="1">
    <source>
        <dbReference type="SAM" id="MobiDB-lite"/>
    </source>
</evidence>
<dbReference type="OrthoDB" id="3981028at2759"/>
<dbReference type="EMBL" id="MU155209">
    <property type="protein sequence ID" value="KAF9479621.1"/>
    <property type="molecule type" value="Genomic_DNA"/>
</dbReference>
<dbReference type="Proteomes" id="UP000807469">
    <property type="component" value="Unassembled WGS sequence"/>
</dbReference>
<protein>
    <submittedName>
        <fullName evidence="3">Uncharacterized protein</fullName>
    </submittedName>
</protein>
<evidence type="ECO:0000313" key="3">
    <source>
        <dbReference type="EMBL" id="KAF9479621.1"/>
    </source>
</evidence>
<feature type="transmembrane region" description="Helical" evidence="2">
    <location>
        <begin position="412"/>
        <end position="429"/>
    </location>
</feature>
<name>A0A9P5Z2G2_9AGAR</name>
<proteinExistence type="predicted"/>